<sequence>MDRATFVVVRYLRTATCVWWRFVSFVAELVNGVQFSSYVISLLDLASAGFKSPPLILVCFVVVIVDIAENSWFVDMLFPCWRLGSFIILCYTW</sequence>
<reference evidence="2 3" key="2">
    <citation type="journal article" date="2017" name="Front. Plant Sci.">
        <title>Gene Classification and Mining of Molecular Markers Useful in Red Clover (Trifolium pratense) Breeding.</title>
        <authorList>
            <person name="Istvanek J."/>
            <person name="Dluhosova J."/>
            <person name="Dluhos P."/>
            <person name="Patkova L."/>
            <person name="Nedelnik J."/>
            <person name="Repkova J."/>
        </authorList>
    </citation>
    <scope>NUCLEOTIDE SEQUENCE [LARGE SCALE GENOMIC DNA]</scope>
    <source>
        <strain evidence="3">cv. Tatra</strain>
        <tissue evidence="2">Young leaves</tissue>
    </source>
</reference>
<keyword evidence="1" id="KW-1133">Transmembrane helix</keyword>
<accession>A0A2K3L9L8</accession>
<keyword evidence="1" id="KW-0472">Membrane</keyword>
<protein>
    <submittedName>
        <fullName evidence="2">Uncharacterized protein</fullName>
    </submittedName>
</protein>
<dbReference type="AlphaFoldDB" id="A0A2K3L9L8"/>
<comment type="caution">
    <text evidence="2">The sequence shown here is derived from an EMBL/GenBank/DDBJ whole genome shotgun (WGS) entry which is preliminary data.</text>
</comment>
<feature type="transmembrane region" description="Helical" evidence="1">
    <location>
        <begin position="55"/>
        <end position="74"/>
    </location>
</feature>
<dbReference type="Proteomes" id="UP000236291">
    <property type="component" value="Unassembled WGS sequence"/>
</dbReference>
<evidence type="ECO:0000313" key="2">
    <source>
        <dbReference type="EMBL" id="PNX75227.1"/>
    </source>
</evidence>
<evidence type="ECO:0000313" key="3">
    <source>
        <dbReference type="Proteomes" id="UP000236291"/>
    </source>
</evidence>
<keyword evidence="1" id="KW-0812">Transmembrane</keyword>
<name>A0A2K3L9L8_TRIPR</name>
<reference evidence="2 3" key="1">
    <citation type="journal article" date="2014" name="Am. J. Bot.">
        <title>Genome assembly and annotation for red clover (Trifolium pratense; Fabaceae).</title>
        <authorList>
            <person name="Istvanek J."/>
            <person name="Jaros M."/>
            <person name="Krenek A."/>
            <person name="Repkova J."/>
        </authorList>
    </citation>
    <scope>NUCLEOTIDE SEQUENCE [LARGE SCALE GENOMIC DNA]</scope>
    <source>
        <strain evidence="3">cv. Tatra</strain>
        <tissue evidence="2">Young leaves</tissue>
    </source>
</reference>
<gene>
    <name evidence="2" type="ORF">L195_g031160</name>
</gene>
<proteinExistence type="predicted"/>
<organism evidence="2 3">
    <name type="scientific">Trifolium pratense</name>
    <name type="common">Red clover</name>
    <dbReference type="NCBI Taxonomy" id="57577"/>
    <lineage>
        <taxon>Eukaryota</taxon>
        <taxon>Viridiplantae</taxon>
        <taxon>Streptophyta</taxon>
        <taxon>Embryophyta</taxon>
        <taxon>Tracheophyta</taxon>
        <taxon>Spermatophyta</taxon>
        <taxon>Magnoliopsida</taxon>
        <taxon>eudicotyledons</taxon>
        <taxon>Gunneridae</taxon>
        <taxon>Pentapetalae</taxon>
        <taxon>rosids</taxon>
        <taxon>fabids</taxon>
        <taxon>Fabales</taxon>
        <taxon>Fabaceae</taxon>
        <taxon>Papilionoideae</taxon>
        <taxon>50 kb inversion clade</taxon>
        <taxon>NPAAA clade</taxon>
        <taxon>Hologalegina</taxon>
        <taxon>IRL clade</taxon>
        <taxon>Trifolieae</taxon>
        <taxon>Trifolium</taxon>
    </lineage>
</organism>
<evidence type="ECO:0000256" key="1">
    <source>
        <dbReference type="SAM" id="Phobius"/>
    </source>
</evidence>
<feature type="transmembrane region" description="Helical" evidence="1">
    <location>
        <begin position="20"/>
        <end position="43"/>
    </location>
</feature>
<dbReference type="EMBL" id="ASHM01028716">
    <property type="protein sequence ID" value="PNX75227.1"/>
    <property type="molecule type" value="Genomic_DNA"/>
</dbReference>